<dbReference type="AlphaFoldDB" id="A0A9P0MRH3"/>
<accession>A0A9P0MRH3</accession>
<evidence type="ECO:0000313" key="1">
    <source>
        <dbReference type="EMBL" id="CAH1402309.1"/>
    </source>
</evidence>
<sequence length="75" mass="8150">MSRLIAAAPSVELINPSKSCQEPDGNCRGLALQKATPEKKGRSRTARLIRDFNAASAAISPATVYCLRFLFPRCL</sequence>
<reference evidence="1" key="1">
    <citation type="submission" date="2022-01" db="EMBL/GenBank/DDBJ databases">
        <authorList>
            <person name="King R."/>
        </authorList>
    </citation>
    <scope>NUCLEOTIDE SEQUENCE</scope>
</reference>
<evidence type="ECO:0000313" key="2">
    <source>
        <dbReference type="Proteomes" id="UP001152798"/>
    </source>
</evidence>
<organism evidence="1 2">
    <name type="scientific">Nezara viridula</name>
    <name type="common">Southern green stink bug</name>
    <name type="synonym">Cimex viridulus</name>
    <dbReference type="NCBI Taxonomy" id="85310"/>
    <lineage>
        <taxon>Eukaryota</taxon>
        <taxon>Metazoa</taxon>
        <taxon>Ecdysozoa</taxon>
        <taxon>Arthropoda</taxon>
        <taxon>Hexapoda</taxon>
        <taxon>Insecta</taxon>
        <taxon>Pterygota</taxon>
        <taxon>Neoptera</taxon>
        <taxon>Paraneoptera</taxon>
        <taxon>Hemiptera</taxon>
        <taxon>Heteroptera</taxon>
        <taxon>Panheteroptera</taxon>
        <taxon>Pentatomomorpha</taxon>
        <taxon>Pentatomoidea</taxon>
        <taxon>Pentatomidae</taxon>
        <taxon>Pentatominae</taxon>
        <taxon>Nezara</taxon>
    </lineage>
</organism>
<keyword evidence="2" id="KW-1185">Reference proteome</keyword>
<dbReference type="Proteomes" id="UP001152798">
    <property type="component" value="Chromosome 5"/>
</dbReference>
<proteinExistence type="predicted"/>
<dbReference type="EMBL" id="OV725081">
    <property type="protein sequence ID" value="CAH1402309.1"/>
    <property type="molecule type" value="Genomic_DNA"/>
</dbReference>
<protein>
    <submittedName>
        <fullName evidence="1">Uncharacterized protein</fullName>
    </submittedName>
</protein>
<gene>
    <name evidence="1" type="ORF">NEZAVI_LOCUS11165</name>
</gene>
<name>A0A9P0MRH3_NEZVI</name>